<gene>
    <name evidence="1" type="ORF">CROS1456_LOCUS3993</name>
</gene>
<evidence type="ECO:0000313" key="1">
    <source>
        <dbReference type="EMBL" id="CAE0190903.1"/>
    </source>
</evidence>
<sequence length="189" mass="19329">MLSEVRAARMPCATARAGAKVARAAATTRARADPSVADAGRPQGLPQGLALCATTLAALACVAVGSPSPATAGVVLQKPETKKVFQAEKKPIQPKGPRKPKAKKLKGAGMSLPAMSAPSVSVPSFSLGSGPLASISPIVGTFAVIAGAGFVATKVDDGFMDFMNEGMSKDVTTYAGYEEEIKEDSDFFN</sequence>
<dbReference type="EMBL" id="HBHZ01005156">
    <property type="protein sequence ID" value="CAE0190903.1"/>
    <property type="molecule type" value="Transcribed_RNA"/>
</dbReference>
<name>A0A7S3CBD1_9CHLO</name>
<reference evidence="1" key="1">
    <citation type="submission" date="2021-01" db="EMBL/GenBank/DDBJ databases">
        <authorList>
            <person name="Corre E."/>
            <person name="Pelletier E."/>
            <person name="Niang G."/>
            <person name="Scheremetjew M."/>
            <person name="Finn R."/>
            <person name="Kale V."/>
            <person name="Holt S."/>
            <person name="Cochrane G."/>
            <person name="Meng A."/>
            <person name="Brown T."/>
            <person name="Cohen L."/>
        </authorList>
    </citation>
    <scope>NUCLEOTIDE SEQUENCE</scope>
    <source>
        <strain evidence="1">RCC1871</strain>
    </source>
</reference>
<accession>A0A7S3CBD1</accession>
<proteinExistence type="predicted"/>
<dbReference type="AlphaFoldDB" id="A0A7S3CBD1"/>
<organism evidence="1">
    <name type="scientific">Chloropicon roscoffensis</name>
    <dbReference type="NCBI Taxonomy" id="1461544"/>
    <lineage>
        <taxon>Eukaryota</taxon>
        <taxon>Viridiplantae</taxon>
        <taxon>Chlorophyta</taxon>
        <taxon>Chloropicophyceae</taxon>
        <taxon>Chloropicales</taxon>
        <taxon>Chloropicaceae</taxon>
        <taxon>Chloropicon</taxon>
    </lineage>
</organism>
<protein>
    <submittedName>
        <fullName evidence="1">Uncharacterized protein</fullName>
    </submittedName>
</protein>